<keyword evidence="10" id="KW-1185">Reference proteome</keyword>
<dbReference type="PANTHER" id="PTHR47944">
    <property type="entry name" value="CYTOCHROME P450 98A9"/>
    <property type="match status" value="1"/>
</dbReference>
<gene>
    <name evidence="9" type="ORF">URODEC1_LOCUS99336</name>
</gene>
<keyword evidence="3 6" id="KW-0479">Metal-binding</keyword>
<dbReference type="EMBL" id="OZ075115">
    <property type="protein sequence ID" value="CAL5064197.1"/>
    <property type="molecule type" value="Genomic_DNA"/>
</dbReference>
<reference evidence="10" key="1">
    <citation type="submission" date="2024-06" db="EMBL/GenBank/DDBJ databases">
        <authorList>
            <person name="Ryan C."/>
        </authorList>
    </citation>
    <scope>NUCLEOTIDE SEQUENCE [LARGE SCALE GENOMIC DNA]</scope>
</reference>
<keyword evidence="4 7" id="KW-0560">Oxidoreductase</keyword>
<evidence type="ECO:0000256" key="6">
    <source>
        <dbReference type="PIRSR" id="PIRSR602401-1"/>
    </source>
</evidence>
<dbReference type="InterPro" id="IPR017972">
    <property type="entry name" value="Cyt_P450_CS"/>
</dbReference>
<feature type="binding site" description="axial binding residue" evidence="6">
    <location>
        <position position="460"/>
    </location>
    <ligand>
        <name>heme</name>
        <dbReference type="ChEBI" id="CHEBI:30413"/>
    </ligand>
    <ligandPart>
        <name>Fe</name>
        <dbReference type="ChEBI" id="CHEBI:18248"/>
    </ligandPart>
</feature>
<dbReference type="PRINTS" id="PR00463">
    <property type="entry name" value="EP450I"/>
</dbReference>
<keyword evidence="5 6" id="KW-0408">Iron</keyword>
<dbReference type="PROSITE" id="PS00086">
    <property type="entry name" value="CYTOCHROME_P450"/>
    <property type="match status" value="1"/>
</dbReference>
<dbReference type="PRINTS" id="PR00385">
    <property type="entry name" value="P450"/>
</dbReference>
<evidence type="ECO:0008006" key="11">
    <source>
        <dbReference type="Google" id="ProtNLM"/>
    </source>
</evidence>
<evidence type="ECO:0000256" key="1">
    <source>
        <dbReference type="ARBA" id="ARBA00010617"/>
    </source>
</evidence>
<dbReference type="Pfam" id="PF00067">
    <property type="entry name" value="p450"/>
    <property type="match status" value="1"/>
</dbReference>
<accession>A0ABC9EVQ5</accession>
<dbReference type="CDD" id="cd20618">
    <property type="entry name" value="CYP71_clan"/>
    <property type="match status" value="1"/>
</dbReference>
<organism evidence="9 10">
    <name type="scientific">Urochloa decumbens</name>
    <dbReference type="NCBI Taxonomy" id="240449"/>
    <lineage>
        <taxon>Eukaryota</taxon>
        <taxon>Viridiplantae</taxon>
        <taxon>Streptophyta</taxon>
        <taxon>Embryophyta</taxon>
        <taxon>Tracheophyta</taxon>
        <taxon>Spermatophyta</taxon>
        <taxon>Magnoliopsida</taxon>
        <taxon>Liliopsida</taxon>
        <taxon>Poales</taxon>
        <taxon>Poaceae</taxon>
        <taxon>PACMAD clade</taxon>
        <taxon>Panicoideae</taxon>
        <taxon>Panicodae</taxon>
        <taxon>Paniceae</taxon>
        <taxon>Melinidinae</taxon>
        <taxon>Urochloa</taxon>
    </lineage>
</organism>
<keyword evidence="7" id="KW-0503">Monooxygenase</keyword>
<evidence type="ECO:0000256" key="7">
    <source>
        <dbReference type="RuleBase" id="RU000461"/>
    </source>
</evidence>
<evidence type="ECO:0000256" key="2">
    <source>
        <dbReference type="ARBA" id="ARBA00022617"/>
    </source>
</evidence>
<dbReference type="FunFam" id="1.10.630.10:FF:000038">
    <property type="entry name" value="Cytochrome P450 84A1"/>
    <property type="match status" value="1"/>
</dbReference>
<evidence type="ECO:0000313" key="9">
    <source>
        <dbReference type="EMBL" id="CAL5064197.1"/>
    </source>
</evidence>
<evidence type="ECO:0000256" key="8">
    <source>
        <dbReference type="SAM" id="Phobius"/>
    </source>
</evidence>
<dbReference type="InterPro" id="IPR002401">
    <property type="entry name" value="Cyt_P450_E_grp-I"/>
</dbReference>
<dbReference type="InterPro" id="IPR001128">
    <property type="entry name" value="Cyt_P450"/>
</dbReference>
<dbReference type="PANTHER" id="PTHR47944:SF7">
    <property type="entry name" value="OS09G0264400 PROTEIN"/>
    <property type="match status" value="1"/>
</dbReference>
<keyword evidence="8" id="KW-1133">Transmembrane helix</keyword>
<name>A0ABC9EVQ5_9POAL</name>
<evidence type="ECO:0000313" key="10">
    <source>
        <dbReference type="Proteomes" id="UP001497457"/>
    </source>
</evidence>
<dbReference type="GO" id="GO:0004497">
    <property type="term" value="F:monooxygenase activity"/>
    <property type="evidence" value="ECO:0007669"/>
    <property type="project" value="UniProtKB-KW"/>
</dbReference>
<dbReference type="Gene3D" id="1.10.630.10">
    <property type="entry name" value="Cytochrome P450"/>
    <property type="match status" value="1"/>
</dbReference>
<dbReference type="Proteomes" id="UP001497457">
    <property type="component" value="Chromosome 5rd"/>
</dbReference>
<dbReference type="AlphaFoldDB" id="A0ABC9EVQ5"/>
<comment type="cofactor">
    <cofactor evidence="6">
        <name>heme</name>
        <dbReference type="ChEBI" id="CHEBI:30413"/>
    </cofactor>
</comment>
<feature type="transmembrane region" description="Helical" evidence="8">
    <location>
        <begin position="6"/>
        <end position="24"/>
    </location>
</feature>
<evidence type="ECO:0000256" key="5">
    <source>
        <dbReference type="ARBA" id="ARBA00023004"/>
    </source>
</evidence>
<protein>
    <recommendedName>
        <fullName evidence="11">Flavonoid 3'-monooxygenase</fullName>
    </recommendedName>
</protein>
<comment type="similarity">
    <text evidence="1 7">Belongs to the cytochrome P450 family.</text>
</comment>
<evidence type="ECO:0000256" key="3">
    <source>
        <dbReference type="ARBA" id="ARBA00022723"/>
    </source>
</evidence>
<sequence>MALPTWTAFLPGVIITVLFLKAIVSYGRRRTYNLPPGPNPWPIIGNLNLIGELPHRSIHEISKRYGPLMQLRLGSLPVVVGASAEMAKFFLKTKDATFSDRPSFAIAKHASYDSSNILWSQYGPYLRQVRRICATELFSANRLESFEHIRHEEVRGMLRDLRGEAAASPGRAVRLRDYLQMTTLGVISRMVLGRKYVVQEEAVDTEGGSPAPPVMTPAEFREMVDEFFVLNGVTNIGDFVPWLDWLDLQGYIRRMKRTNKMFHRFLDHILDEHNRRRRLEGDGFVARDLVDVLLQLADDPNLEVQLSRDNVKAITQDMVLGGSDTAAVTIEWAISELIKNPKSLDKATEELDRVVGRQRLVTERDLPTLPYIDAILKETLRLHPVAPTLVPHLAREDAHVDGYDIPTGTIVFINVWSIGRDPTLWDAPEEFLPERFIGSKIDVKGQDFELLPFGSGRRMCPGLNLALKMTLLSIANLLHGFTWRLPDGMVVEELSMEEVFLLAMPRKNPLEAVIEPRLLSRVYMGA</sequence>
<dbReference type="SUPFAM" id="SSF48264">
    <property type="entry name" value="Cytochrome P450"/>
    <property type="match status" value="1"/>
</dbReference>
<dbReference type="InterPro" id="IPR036396">
    <property type="entry name" value="Cyt_P450_sf"/>
</dbReference>
<keyword evidence="8" id="KW-0472">Membrane</keyword>
<reference evidence="9 10" key="2">
    <citation type="submission" date="2024-10" db="EMBL/GenBank/DDBJ databases">
        <authorList>
            <person name="Ryan C."/>
        </authorList>
    </citation>
    <scope>NUCLEOTIDE SEQUENCE [LARGE SCALE GENOMIC DNA]</scope>
</reference>
<dbReference type="GO" id="GO:0046872">
    <property type="term" value="F:metal ion binding"/>
    <property type="evidence" value="ECO:0007669"/>
    <property type="project" value="UniProtKB-KW"/>
</dbReference>
<keyword evidence="8" id="KW-0812">Transmembrane</keyword>
<proteinExistence type="inferred from homology"/>
<evidence type="ECO:0000256" key="4">
    <source>
        <dbReference type="ARBA" id="ARBA00023002"/>
    </source>
</evidence>
<keyword evidence="2 6" id="KW-0349">Heme</keyword>